<dbReference type="EMBL" id="JAUEPR010000094">
    <property type="protein sequence ID" value="KAK0465674.1"/>
    <property type="molecule type" value="Genomic_DNA"/>
</dbReference>
<accession>A0AA39TWY8</accession>
<dbReference type="AlphaFoldDB" id="A0AA39TWY8"/>
<evidence type="ECO:0000313" key="1">
    <source>
        <dbReference type="EMBL" id="KAK0465674.1"/>
    </source>
</evidence>
<keyword evidence="2" id="KW-1185">Reference proteome</keyword>
<proteinExistence type="predicted"/>
<protein>
    <submittedName>
        <fullName evidence="1">Uncharacterized protein</fullName>
    </submittedName>
</protein>
<name>A0AA39TWY8_9AGAR</name>
<gene>
    <name evidence="1" type="ORF">IW261DRAFT_1288403</name>
</gene>
<organism evidence="1 2">
    <name type="scientific">Armillaria novae-zelandiae</name>
    <dbReference type="NCBI Taxonomy" id="153914"/>
    <lineage>
        <taxon>Eukaryota</taxon>
        <taxon>Fungi</taxon>
        <taxon>Dikarya</taxon>
        <taxon>Basidiomycota</taxon>
        <taxon>Agaricomycotina</taxon>
        <taxon>Agaricomycetes</taxon>
        <taxon>Agaricomycetidae</taxon>
        <taxon>Agaricales</taxon>
        <taxon>Marasmiineae</taxon>
        <taxon>Physalacriaceae</taxon>
        <taxon>Armillaria</taxon>
    </lineage>
</organism>
<evidence type="ECO:0000313" key="2">
    <source>
        <dbReference type="Proteomes" id="UP001175227"/>
    </source>
</evidence>
<dbReference type="Proteomes" id="UP001175227">
    <property type="component" value="Unassembled WGS sequence"/>
</dbReference>
<feature type="non-terminal residue" evidence="1">
    <location>
        <position position="64"/>
    </location>
</feature>
<comment type="caution">
    <text evidence="1">The sequence shown here is derived from an EMBL/GenBank/DDBJ whole genome shotgun (WGS) entry which is preliminary data.</text>
</comment>
<sequence length="64" mass="7234">VAKEVGANREGLKLNPWMFPFVGTRSEDPTPIFLYLTTQVEELYPDFAFIYVIEAHADGLTDLS</sequence>
<reference evidence="1" key="1">
    <citation type="submission" date="2023-06" db="EMBL/GenBank/DDBJ databases">
        <authorList>
            <consortium name="Lawrence Berkeley National Laboratory"/>
            <person name="Ahrendt S."/>
            <person name="Sahu N."/>
            <person name="Indic B."/>
            <person name="Wong-Bajracharya J."/>
            <person name="Merenyi Z."/>
            <person name="Ke H.-M."/>
            <person name="Monk M."/>
            <person name="Kocsube S."/>
            <person name="Drula E."/>
            <person name="Lipzen A."/>
            <person name="Balint B."/>
            <person name="Henrissat B."/>
            <person name="Andreopoulos B."/>
            <person name="Martin F.M."/>
            <person name="Harder C.B."/>
            <person name="Rigling D."/>
            <person name="Ford K.L."/>
            <person name="Foster G.D."/>
            <person name="Pangilinan J."/>
            <person name="Papanicolaou A."/>
            <person name="Barry K."/>
            <person name="LaButti K."/>
            <person name="Viragh M."/>
            <person name="Koriabine M."/>
            <person name="Yan M."/>
            <person name="Riley R."/>
            <person name="Champramary S."/>
            <person name="Plett K.L."/>
            <person name="Tsai I.J."/>
            <person name="Slot J."/>
            <person name="Sipos G."/>
            <person name="Plett J."/>
            <person name="Nagy L.G."/>
            <person name="Grigoriev I.V."/>
        </authorList>
    </citation>
    <scope>NUCLEOTIDE SEQUENCE</scope>
    <source>
        <strain evidence="1">ICMP 16352</strain>
    </source>
</reference>
<feature type="non-terminal residue" evidence="1">
    <location>
        <position position="1"/>
    </location>
</feature>